<accession>A0A1X1YYG4</accession>
<reference evidence="1 2" key="1">
    <citation type="submission" date="2016-01" db="EMBL/GenBank/DDBJ databases">
        <title>The new phylogeny of the genus Mycobacterium.</title>
        <authorList>
            <person name="Tarcisio F."/>
            <person name="Conor M."/>
            <person name="Antonella G."/>
            <person name="Elisabetta G."/>
            <person name="Giulia F.S."/>
            <person name="Sara T."/>
            <person name="Anna F."/>
            <person name="Clotilde B."/>
            <person name="Roberto B."/>
            <person name="Veronica D.S."/>
            <person name="Fabio R."/>
            <person name="Monica P."/>
            <person name="Olivier J."/>
            <person name="Enrico T."/>
            <person name="Nicola S."/>
        </authorList>
    </citation>
    <scope>NUCLEOTIDE SEQUENCE [LARGE SCALE GENOMIC DNA]</scope>
    <source>
        <strain evidence="1 2">DSM 44803</strain>
    </source>
</reference>
<dbReference type="OrthoDB" id="4563074at2"/>
<gene>
    <name evidence="1" type="ORF">AWC17_15505</name>
</gene>
<evidence type="ECO:0000313" key="1">
    <source>
        <dbReference type="EMBL" id="ORW16138.1"/>
    </source>
</evidence>
<sequence>MGKHLIDIDEKALEMARAELGTSTIKETVNAALRRATSHRLQHVSAALDALAAAPSEDRAEAWR</sequence>
<evidence type="ECO:0008006" key="3">
    <source>
        <dbReference type="Google" id="ProtNLM"/>
    </source>
</evidence>
<dbReference type="RefSeq" id="WP_085165350.1">
    <property type="nucleotide sequence ID" value="NZ_JACKSS010000080.1"/>
</dbReference>
<dbReference type="Proteomes" id="UP000193781">
    <property type="component" value="Unassembled WGS sequence"/>
</dbReference>
<protein>
    <recommendedName>
        <fullName evidence="3">Antitoxin</fullName>
    </recommendedName>
</protein>
<proteinExistence type="predicted"/>
<comment type="caution">
    <text evidence="1">The sequence shown here is derived from an EMBL/GenBank/DDBJ whole genome shotgun (WGS) entry which is preliminary data.</text>
</comment>
<dbReference type="AlphaFoldDB" id="A0A1X1YYG4"/>
<evidence type="ECO:0000313" key="2">
    <source>
        <dbReference type="Proteomes" id="UP000193781"/>
    </source>
</evidence>
<name>A0A1X1YYG4_9MYCO</name>
<dbReference type="EMBL" id="LQPH01000164">
    <property type="protein sequence ID" value="ORW16138.1"/>
    <property type="molecule type" value="Genomic_DNA"/>
</dbReference>
<organism evidence="1 2">
    <name type="scientific">Mycobacterium nebraskense</name>
    <dbReference type="NCBI Taxonomy" id="244292"/>
    <lineage>
        <taxon>Bacteria</taxon>
        <taxon>Bacillati</taxon>
        <taxon>Actinomycetota</taxon>
        <taxon>Actinomycetes</taxon>
        <taxon>Mycobacteriales</taxon>
        <taxon>Mycobacteriaceae</taxon>
        <taxon>Mycobacterium</taxon>
    </lineage>
</organism>
<keyword evidence="2" id="KW-1185">Reference proteome</keyword>